<keyword evidence="1" id="KW-0472">Membrane</keyword>
<dbReference type="Gene3D" id="2.120.10.30">
    <property type="entry name" value="TolB, C-terminal domain"/>
    <property type="match status" value="1"/>
</dbReference>
<name>A0A0G0JII0_9BACT</name>
<comment type="caution">
    <text evidence="2">The sequence shown here is derived from an EMBL/GenBank/DDBJ whole genome shotgun (WGS) entry which is preliminary data.</text>
</comment>
<dbReference type="STRING" id="1619046.US42_C0004G0010"/>
<dbReference type="SUPFAM" id="SSF82171">
    <property type="entry name" value="DPP6 N-terminal domain-like"/>
    <property type="match status" value="1"/>
</dbReference>
<evidence type="ECO:0000256" key="1">
    <source>
        <dbReference type="SAM" id="Phobius"/>
    </source>
</evidence>
<evidence type="ECO:0000313" key="3">
    <source>
        <dbReference type="Proteomes" id="UP000034849"/>
    </source>
</evidence>
<reference evidence="2 3" key="1">
    <citation type="journal article" date="2015" name="Nature">
        <title>rRNA introns, odd ribosomes, and small enigmatic genomes across a large radiation of phyla.</title>
        <authorList>
            <person name="Brown C.T."/>
            <person name="Hug L.A."/>
            <person name="Thomas B.C."/>
            <person name="Sharon I."/>
            <person name="Castelle C.J."/>
            <person name="Singh A."/>
            <person name="Wilkins M.J."/>
            <person name="Williams K.H."/>
            <person name="Banfield J.F."/>
        </authorList>
    </citation>
    <scope>NUCLEOTIDE SEQUENCE [LARGE SCALE GENOMIC DNA]</scope>
</reference>
<evidence type="ECO:0000313" key="2">
    <source>
        <dbReference type="EMBL" id="KKQ27871.1"/>
    </source>
</evidence>
<feature type="transmembrane region" description="Helical" evidence="1">
    <location>
        <begin position="7"/>
        <end position="28"/>
    </location>
</feature>
<dbReference type="EMBL" id="LBSX01000004">
    <property type="protein sequence ID" value="KKQ27871.1"/>
    <property type="molecule type" value="Genomic_DNA"/>
</dbReference>
<accession>A0A0G0JII0</accession>
<dbReference type="InterPro" id="IPR011042">
    <property type="entry name" value="6-blade_b-propeller_TolB-like"/>
</dbReference>
<proteinExistence type="predicted"/>
<keyword evidence="1" id="KW-1133">Transmembrane helix</keyword>
<protein>
    <submittedName>
        <fullName evidence="2">Uncharacterized protein</fullName>
    </submittedName>
</protein>
<dbReference type="Proteomes" id="UP000034849">
    <property type="component" value="Unassembled WGS sequence"/>
</dbReference>
<dbReference type="AlphaFoldDB" id="A0A0G0JII0"/>
<sequence>MDNKKRLIIAILFVILCLGLGYLLYWVFFAKKTPPSNVSTGTTTTTIGKLPTAGEGTITTIADDVTVGLPTAGNLPSTQGFDQTEITSKQVVDSPLIGLNPDKDGQVKFYDQIDGKFYRLDANGKMQALSDEVFYNVQKVTWSKVKNESILEYPDGSNIYYDFDTGKKASLPKHWENFSFSPTGDKIAAKSEGLATENRWLVTSDPDGKNIKLIEPMGDNSSKVTVDWSPNKQIVALSATGEALGDDRQEILMVGLNKENFPSIIVEGRGLKSSWSPTGKKLLYSVYSARNDYKPEIWVVDAEGDNIGSNRRLLSVNTWVDKCTFADERYAYCAVPIALQTGAGFAPALANGTPDQIFKIDLESGVKIEVPLNENHTIDSLNLSPDGTTLYFTDKNQTGLFNLSL</sequence>
<gene>
    <name evidence="2" type="ORF">US42_C0004G0010</name>
</gene>
<organism evidence="2 3">
    <name type="scientific">Candidatus Magasanikbacteria bacterium GW2011_GWC2_37_14</name>
    <dbReference type="NCBI Taxonomy" id="1619046"/>
    <lineage>
        <taxon>Bacteria</taxon>
        <taxon>Candidatus Magasanikiibacteriota</taxon>
    </lineage>
</organism>
<keyword evidence="1" id="KW-0812">Transmembrane</keyword>